<sequence length="89" mass="10530">MNDLSVNEAYQGLIMQRVDVIDRAVMQRDEYLEREKALSELEIICQEAGKADFYLNMIDKLQKFEYLMASNCYALGVRDRIQMERMEII</sequence>
<dbReference type="OrthoDB" id="9871141at2"/>
<evidence type="ECO:0000313" key="1">
    <source>
        <dbReference type="EMBL" id="SFI32263.1"/>
    </source>
</evidence>
<proteinExistence type="predicted"/>
<accession>A0A1I3H9B4</accession>
<reference evidence="1 2" key="1">
    <citation type="submission" date="2016-10" db="EMBL/GenBank/DDBJ databases">
        <authorList>
            <person name="de Groot N.N."/>
        </authorList>
    </citation>
    <scope>NUCLEOTIDE SEQUENCE [LARGE SCALE GENOMIC DNA]</scope>
    <source>
        <strain evidence="1 2">Z108</strain>
    </source>
</reference>
<name>A0A1I3H9B4_SELRU</name>
<evidence type="ECO:0000313" key="2">
    <source>
        <dbReference type="Proteomes" id="UP000183639"/>
    </source>
</evidence>
<dbReference type="AlphaFoldDB" id="A0A1I3H9B4"/>
<dbReference type="EMBL" id="FOQK01000028">
    <property type="protein sequence ID" value="SFI32263.1"/>
    <property type="molecule type" value="Genomic_DNA"/>
</dbReference>
<protein>
    <submittedName>
        <fullName evidence="1">Uncharacterized protein</fullName>
    </submittedName>
</protein>
<gene>
    <name evidence="1" type="ORF">SAMN04487861_12830</name>
</gene>
<dbReference type="RefSeq" id="WP_075445505.1">
    <property type="nucleotide sequence ID" value="NZ_FOQK01000028.1"/>
</dbReference>
<dbReference type="Proteomes" id="UP000183639">
    <property type="component" value="Unassembled WGS sequence"/>
</dbReference>
<organism evidence="1 2">
    <name type="scientific">Selenomonas ruminantium</name>
    <dbReference type="NCBI Taxonomy" id="971"/>
    <lineage>
        <taxon>Bacteria</taxon>
        <taxon>Bacillati</taxon>
        <taxon>Bacillota</taxon>
        <taxon>Negativicutes</taxon>
        <taxon>Selenomonadales</taxon>
        <taxon>Selenomonadaceae</taxon>
        <taxon>Selenomonas</taxon>
    </lineage>
</organism>